<dbReference type="EMBL" id="CP071869">
    <property type="protein sequence ID" value="QTE23117.1"/>
    <property type="molecule type" value="Genomic_DNA"/>
</dbReference>
<dbReference type="Proteomes" id="UP000663920">
    <property type="component" value="Chromosome"/>
</dbReference>
<proteinExistence type="predicted"/>
<accession>A0A975H754</accession>
<evidence type="ECO:0000313" key="2">
    <source>
        <dbReference type="EMBL" id="QTE23117.1"/>
    </source>
</evidence>
<dbReference type="InterPro" id="IPR038765">
    <property type="entry name" value="Papain-like_cys_pep_sf"/>
</dbReference>
<dbReference type="InterPro" id="IPR044934">
    <property type="entry name" value="Streptopain_sf"/>
</dbReference>
<protein>
    <submittedName>
        <fullName evidence="2">C10 family peptidase</fullName>
    </submittedName>
</protein>
<sequence>MNTNFVSQSISKAKGFSKKESLDKYSNKKIEIIHELNDEDGNPFLKLICFKPSGYALISNLKNVPNPPVLFYSQEKFDKGSVSPALVSYVQEFILTHSKDSRAPDDNEDGNGDGSWDDGRDTGGSGDPRDSPYYNKETVLNTWAETIEKGPLLSTYWHQSLPYSKTIEKFEGKDTKVGCVAIAVGQIMNYNRKNNLKNYNWDKINVNAEDGKLKTDDLPNFLRDVAEGVRMTYGTTESSSDFGKALSYFGKAGYSQRWYNYDYNIFKKFIDNNKPIYISASNKRKGVYFIIRWGWSYTGHAWVGDGYKIIKQMEKVKVDRGNKGGISYVNRVFSTSQYIHMNWGWGKYYQSSSKGGGWCTYNYLKSPTNSPEYKWNKKMITY</sequence>
<dbReference type="InterPro" id="IPR000200">
    <property type="entry name" value="Peptidase_C10"/>
</dbReference>
<gene>
    <name evidence="2" type="ORF">J3359_02240</name>
</gene>
<name>A0A975H754_9FLAO</name>
<organism evidence="2 3">
    <name type="scientific">Polaribacter cellanae</name>
    <dbReference type="NCBI Taxonomy" id="2818493"/>
    <lineage>
        <taxon>Bacteria</taxon>
        <taxon>Pseudomonadati</taxon>
        <taxon>Bacteroidota</taxon>
        <taxon>Flavobacteriia</taxon>
        <taxon>Flavobacteriales</taxon>
        <taxon>Flavobacteriaceae</taxon>
    </lineage>
</organism>
<dbReference type="Gene3D" id="3.90.70.50">
    <property type="entry name" value="Peptidase C10, streptopain"/>
    <property type="match status" value="1"/>
</dbReference>
<reference evidence="2 3" key="1">
    <citation type="submission" date="2021-03" db="EMBL/GenBank/DDBJ databases">
        <title>Complete genome of Polaribacter_sp.SM13.</title>
        <authorList>
            <person name="Jeong S.W."/>
            <person name="Bae J.W."/>
        </authorList>
    </citation>
    <scope>NUCLEOTIDE SEQUENCE [LARGE SCALE GENOMIC DNA]</scope>
    <source>
        <strain evidence="2 3">SM13</strain>
    </source>
</reference>
<dbReference type="SUPFAM" id="SSF54001">
    <property type="entry name" value="Cysteine proteinases"/>
    <property type="match status" value="1"/>
</dbReference>
<dbReference type="GO" id="GO:0006508">
    <property type="term" value="P:proteolysis"/>
    <property type="evidence" value="ECO:0007669"/>
    <property type="project" value="InterPro"/>
</dbReference>
<dbReference type="AlphaFoldDB" id="A0A975H754"/>
<dbReference type="GO" id="GO:0008234">
    <property type="term" value="F:cysteine-type peptidase activity"/>
    <property type="evidence" value="ECO:0007669"/>
    <property type="project" value="InterPro"/>
</dbReference>
<evidence type="ECO:0000256" key="1">
    <source>
        <dbReference type="SAM" id="MobiDB-lite"/>
    </source>
</evidence>
<feature type="region of interest" description="Disordered" evidence="1">
    <location>
        <begin position="100"/>
        <end position="134"/>
    </location>
</feature>
<keyword evidence="3" id="KW-1185">Reference proteome</keyword>
<evidence type="ECO:0000313" key="3">
    <source>
        <dbReference type="Proteomes" id="UP000663920"/>
    </source>
</evidence>
<dbReference type="KEGG" id="pcea:J3359_02240"/>
<dbReference type="RefSeq" id="WP_208079129.1">
    <property type="nucleotide sequence ID" value="NZ_CP071869.1"/>
</dbReference>
<dbReference type="Pfam" id="PF01640">
    <property type="entry name" value="Peptidase_C10"/>
    <property type="match status" value="1"/>
</dbReference>